<dbReference type="InterPro" id="IPR027417">
    <property type="entry name" value="P-loop_NTPase"/>
</dbReference>
<protein>
    <submittedName>
        <fullName evidence="1">Uncharacterized protein</fullName>
    </submittedName>
</protein>
<dbReference type="SUPFAM" id="SSF52540">
    <property type="entry name" value="P-loop containing nucleoside triphosphate hydrolases"/>
    <property type="match status" value="1"/>
</dbReference>
<dbReference type="EMBL" id="MBEE01000080">
    <property type="protein sequence ID" value="OCB57665.1"/>
    <property type="molecule type" value="Genomic_DNA"/>
</dbReference>
<name>A0A1B9DA81_MYCMA</name>
<dbReference type="Proteomes" id="UP000092683">
    <property type="component" value="Unassembled WGS sequence"/>
</dbReference>
<accession>A0A1B9DA81</accession>
<gene>
    <name evidence="1" type="ORF">A5677_17020</name>
</gene>
<proteinExistence type="predicted"/>
<dbReference type="OrthoDB" id="3848202at2"/>
<evidence type="ECO:0000313" key="2">
    <source>
        <dbReference type="Proteomes" id="UP000092683"/>
    </source>
</evidence>
<dbReference type="Gene3D" id="3.40.50.300">
    <property type="entry name" value="P-loop containing nucleotide triphosphate hydrolases"/>
    <property type="match status" value="1"/>
</dbReference>
<organism evidence="1 2">
    <name type="scientific">Mycobacterium malmoense</name>
    <dbReference type="NCBI Taxonomy" id="1780"/>
    <lineage>
        <taxon>Bacteria</taxon>
        <taxon>Bacillati</taxon>
        <taxon>Actinomycetota</taxon>
        <taxon>Actinomycetes</taxon>
        <taxon>Mycobacteriales</taxon>
        <taxon>Mycobacteriaceae</taxon>
        <taxon>Mycobacterium</taxon>
    </lineage>
</organism>
<dbReference type="RefSeq" id="WP_065480406.1">
    <property type="nucleotide sequence ID" value="NZ_MBEE01000080.1"/>
</dbReference>
<dbReference type="AlphaFoldDB" id="A0A1B9DA81"/>
<dbReference type="Pfam" id="PF13479">
    <property type="entry name" value="AAA_24"/>
    <property type="match status" value="1"/>
</dbReference>
<evidence type="ECO:0000313" key="1">
    <source>
        <dbReference type="EMBL" id="OCB57665.1"/>
    </source>
</evidence>
<reference evidence="1 2" key="1">
    <citation type="submission" date="2016-06" db="EMBL/GenBank/DDBJ databases">
        <authorList>
            <person name="Kjaerup R.B."/>
            <person name="Dalgaard T.S."/>
            <person name="Juul-Madsen H.R."/>
        </authorList>
    </citation>
    <scope>NUCLEOTIDE SEQUENCE [LARGE SCALE GENOMIC DNA]</scope>
    <source>
        <strain evidence="1 2">E3012</strain>
    </source>
</reference>
<sequence>MAIRTRKPTGIPPYPLVLVEGPEKSGKSYAAAQFTASDKLGQCYWLDLGEGAADEYAAIPGADYLIVEHDGTWHDIIGQVTEIHTAAAGSDKPVVLIIDSMTAEWELLKDWASMRARESKFAQKKLREDPNAEIKPSMNLWNDAGDRHHRLMRLLMTFPGIVVMTARGKEVAALDSDGKPIPNAKEYRVEGHKTLPYDASVWVRLSRDEPPTVIGCRSVHSGLRPGVDRPQRYPDFNLEHLIFDVLKINPAEAQARELTDLVSDEIALANQARSALGDFLRLHKIAYKPVAERFYEQQGEELETCMDPTAVFDFLAKLKQETANVG</sequence>
<comment type="caution">
    <text evidence="1">The sequence shown here is derived from an EMBL/GenBank/DDBJ whole genome shotgun (WGS) entry which is preliminary data.</text>
</comment>